<dbReference type="Proteomes" id="UP001151760">
    <property type="component" value="Unassembled WGS sequence"/>
</dbReference>
<comment type="caution">
    <text evidence="8">The sequence shown here is derived from an EMBL/GenBank/DDBJ whole genome shotgun (WGS) entry which is preliminary data.</text>
</comment>
<dbReference type="InterPro" id="IPR012337">
    <property type="entry name" value="RNaseH-like_sf"/>
</dbReference>
<evidence type="ECO:0000256" key="3">
    <source>
        <dbReference type="ARBA" id="ARBA00022722"/>
    </source>
</evidence>
<dbReference type="InterPro" id="IPR043128">
    <property type="entry name" value="Rev_trsase/Diguanyl_cyclase"/>
</dbReference>
<keyword evidence="3" id="KW-0540">Nuclease</keyword>
<name>A0ABQ5HPG5_9ASTR</name>
<evidence type="ECO:0000259" key="7">
    <source>
        <dbReference type="PROSITE" id="PS50994"/>
    </source>
</evidence>
<keyword evidence="4" id="KW-0255">Endonuclease</keyword>
<dbReference type="Gene3D" id="3.30.70.270">
    <property type="match status" value="1"/>
</dbReference>
<dbReference type="InterPro" id="IPR041373">
    <property type="entry name" value="RT_RNaseH"/>
</dbReference>
<gene>
    <name evidence="8" type="ORF">Tco_1078607</name>
</gene>
<organism evidence="8 9">
    <name type="scientific">Tanacetum coccineum</name>
    <dbReference type="NCBI Taxonomy" id="301880"/>
    <lineage>
        <taxon>Eukaryota</taxon>
        <taxon>Viridiplantae</taxon>
        <taxon>Streptophyta</taxon>
        <taxon>Embryophyta</taxon>
        <taxon>Tracheophyta</taxon>
        <taxon>Spermatophyta</taxon>
        <taxon>Magnoliopsida</taxon>
        <taxon>eudicotyledons</taxon>
        <taxon>Gunneridae</taxon>
        <taxon>Pentapetalae</taxon>
        <taxon>asterids</taxon>
        <taxon>campanulids</taxon>
        <taxon>Asterales</taxon>
        <taxon>Asteraceae</taxon>
        <taxon>Asteroideae</taxon>
        <taxon>Anthemideae</taxon>
        <taxon>Anthemidinae</taxon>
        <taxon>Tanacetum</taxon>
    </lineage>
</organism>
<reference evidence="8" key="1">
    <citation type="journal article" date="2022" name="Int. J. Mol. Sci.">
        <title>Draft Genome of Tanacetum Coccineum: Genomic Comparison of Closely Related Tanacetum-Family Plants.</title>
        <authorList>
            <person name="Yamashiro T."/>
            <person name="Shiraishi A."/>
            <person name="Nakayama K."/>
            <person name="Satake H."/>
        </authorList>
    </citation>
    <scope>NUCLEOTIDE SEQUENCE</scope>
</reference>
<evidence type="ECO:0000313" key="9">
    <source>
        <dbReference type="Proteomes" id="UP001151760"/>
    </source>
</evidence>
<dbReference type="PANTHER" id="PTHR37984">
    <property type="entry name" value="PROTEIN CBG26694"/>
    <property type="match status" value="1"/>
</dbReference>
<keyword evidence="6 8" id="KW-0695">RNA-directed DNA polymerase</keyword>
<evidence type="ECO:0000256" key="6">
    <source>
        <dbReference type="ARBA" id="ARBA00022918"/>
    </source>
</evidence>
<reference evidence="8" key="2">
    <citation type="submission" date="2022-01" db="EMBL/GenBank/DDBJ databases">
        <authorList>
            <person name="Yamashiro T."/>
            <person name="Shiraishi A."/>
            <person name="Satake H."/>
            <person name="Nakayama K."/>
        </authorList>
    </citation>
    <scope>NUCLEOTIDE SEQUENCE</scope>
</reference>
<evidence type="ECO:0000256" key="4">
    <source>
        <dbReference type="ARBA" id="ARBA00022759"/>
    </source>
</evidence>
<sequence length="629" mass="71467">MVKEGIVLGHKISKTGIEVDRAKVDVIAKLPHPTTVKGIRSFLGHAGFYRRFIQDFSKIARPMTHLLEKETPFIFSKECIEAFETLKLKLTQAPILVAPDWDLPFEIMCDASDFAVGAVLGQQLLAVVYAFEKFRPYLVLSKSIVYTDHSALKYLLTKQDAKPRLLRWIFLLQEFDVVIRDKKGAENLAADHLSRLENPHQCELEKKEITETFPLETLGMVTFRGDDNAPWFADFANNHAGNFVIKGMSSQQKRKFFKDEAFDILEACHNGPTGGHHGANLTAKKRQGKISQRDEMPQNSIQVCEIIDVWGINFMGSFPSSRGNKYILVAVDYLSKWVEAKALPTNDARVVCKFLKSLFARFGAPRAIISDRGTYFCNDQFAKVMLKYGVTHRLSTAYHPQTSGQVEVSNRGLKIILERTIGENRASWSDKLDDALWAFRTAYKTPIGCTPYKLVYGKACHLPIELEHKAYWALKHANFDLVTTGDHRKVQLNELNELRDHAYENSLIYKEKTKRIHDSKIKNRVFNVGDRVLLFNSRLKIFSGKLKTRWSGPFTVTQVFPYGTVELSQNSGPNFKVNGHRLKHYFGGDVPQLDVPDFEASRARGFCPPITRASLPQLHLGIQYPNLID</sequence>
<protein>
    <submittedName>
        <fullName evidence="8">Reverse transcriptase domain-containing protein</fullName>
    </submittedName>
</protein>
<dbReference type="PANTHER" id="PTHR37984:SF5">
    <property type="entry name" value="PROTEIN NYNRIN-LIKE"/>
    <property type="match status" value="1"/>
</dbReference>
<dbReference type="SUPFAM" id="SSF53098">
    <property type="entry name" value="Ribonuclease H-like"/>
    <property type="match status" value="1"/>
</dbReference>
<dbReference type="InterPro" id="IPR050951">
    <property type="entry name" value="Retrovirus_Pol_polyprotein"/>
</dbReference>
<evidence type="ECO:0000256" key="1">
    <source>
        <dbReference type="ARBA" id="ARBA00022679"/>
    </source>
</evidence>
<dbReference type="Gene3D" id="3.30.420.10">
    <property type="entry name" value="Ribonuclease H-like superfamily/Ribonuclease H"/>
    <property type="match status" value="1"/>
</dbReference>
<dbReference type="InterPro" id="IPR001584">
    <property type="entry name" value="Integrase_cat-core"/>
</dbReference>
<keyword evidence="2" id="KW-0548">Nucleotidyltransferase</keyword>
<dbReference type="InterPro" id="IPR043502">
    <property type="entry name" value="DNA/RNA_pol_sf"/>
</dbReference>
<proteinExistence type="predicted"/>
<dbReference type="EMBL" id="BQNB010019858">
    <property type="protein sequence ID" value="GJT89762.1"/>
    <property type="molecule type" value="Genomic_DNA"/>
</dbReference>
<accession>A0ABQ5HPG5</accession>
<dbReference type="GO" id="GO:0003964">
    <property type="term" value="F:RNA-directed DNA polymerase activity"/>
    <property type="evidence" value="ECO:0007669"/>
    <property type="project" value="UniProtKB-KW"/>
</dbReference>
<keyword evidence="1" id="KW-0808">Transferase</keyword>
<evidence type="ECO:0000256" key="5">
    <source>
        <dbReference type="ARBA" id="ARBA00022801"/>
    </source>
</evidence>
<dbReference type="PROSITE" id="PS50994">
    <property type="entry name" value="INTEGRASE"/>
    <property type="match status" value="1"/>
</dbReference>
<feature type="domain" description="Integrase catalytic" evidence="7">
    <location>
        <begin position="293"/>
        <end position="459"/>
    </location>
</feature>
<keyword evidence="5" id="KW-0378">Hydrolase</keyword>
<dbReference type="Pfam" id="PF00665">
    <property type="entry name" value="rve"/>
    <property type="match status" value="1"/>
</dbReference>
<evidence type="ECO:0000313" key="8">
    <source>
        <dbReference type="EMBL" id="GJT89762.1"/>
    </source>
</evidence>
<dbReference type="Pfam" id="PF17917">
    <property type="entry name" value="RT_RNaseH"/>
    <property type="match status" value="1"/>
</dbReference>
<evidence type="ECO:0000256" key="2">
    <source>
        <dbReference type="ARBA" id="ARBA00022695"/>
    </source>
</evidence>
<keyword evidence="9" id="KW-1185">Reference proteome</keyword>
<dbReference type="CDD" id="cd09274">
    <property type="entry name" value="RNase_HI_RT_Ty3"/>
    <property type="match status" value="1"/>
</dbReference>
<dbReference type="InterPro" id="IPR036397">
    <property type="entry name" value="RNaseH_sf"/>
</dbReference>
<dbReference type="SUPFAM" id="SSF56672">
    <property type="entry name" value="DNA/RNA polymerases"/>
    <property type="match status" value="1"/>
</dbReference>